<accession>A0ABX8H0M4</accession>
<dbReference type="NCBIfam" id="NF040505">
    <property type="entry name" value="ArsO_flavin_mono"/>
    <property type="match status" value="1"/>
</dbReference>
<dbReference type="PIRSF" id="PIRSF000332">
    <property type="entry name" value="FMO"/>
    <property type="match status" value="1"/>
</dbReference>
<evidence type="ECO:0000313" key="3">
    <source>
        <dbReference type="Proteomes" id="UP000682802"/>
    </source>
</evidence>
<organism evidence="2 3">
    <name type="scientific">Flammeovirga kamogawensis</name>
    <dbReference type="NCBI Taxonomy" id="373891"/>
    <lineage>
        <taxon>Bacteria</taxon>
        <taxon>Pseudomonadati</taxon>
        <taxon>Bacteroidota</taxon>
        <taxon>Cytophagia</taxon>
        <taxon>Cytophagales</taxon>
        <taxon>Flammeovirgaceae</taxon>
        <taxon>Flammeovirga</taxon>
    </lineage>
</organism>
<proteinExistence type="predicted"/>
<evidence type="ECO:0000256" key="1">
    <source>
        <dbReference type="ARBA" id="ARBA00023002"/>
    </source>
</evidence>
<dbReference type="SUPFAM" id="SSF51905">
    <property type="entry name" value="FAD/NAD(P)-binding domain"/>
    <property type="match status" value="2"/>
</dbReference>
<reference evidence="2 3" key="1">
    <citation type="submission" date="2021-05" db="EMBL/GenBank/DDBJ databases">
        <title>Comparative genomic studies on the polysaccharide-degrading batcterial strains of the Flammeovirga genus.</title>
        <authorList>
            <person name="Zewei F."/>
            <person name="Zheng Z."/>
            <person name="Yu L."/>
            <person name="Ruyue G."/>
            <person name="Yanhong M."/>
            <person name="Yuanyuan C."/>
            <person name="Jingyan G."/>
            <person name="Wenjun H."/>
        </authorList>
    </citation>
    <scope>NUCLEOTIDE SEQUENCE [LARGE SCALE GENOMIC DNA]</scope>
    <source>
        <strain evidence="2 3">YS10</strain>
    </source>
</reference>
<dbReference type="InterPro" id="IPR036188">
    <property type="entry name" value="FAD/NAD-bd_sf"/>
</dbReference>
<dbReference type="InterPro" id="IPR000960">
    <property type="entry name" value="Flavin_mOase"/>
</dbReference>
<evidence type="ECO:0000313" key="2">
    <source>
        <dbReference type="EMBL" id="QWG09158.1"/>
    </source>
</evidence>
<dbReference type="PANTHER" id="PTHR43539:SF78">
    <property type="entry name" value="FLAVIN-CONTAINING MONOOXYGENASE"/>
    <property type="match status" value="1"/>
</dbReference>
<keyword evidence="1" id="KW-0560">Oxidoreductase</keyword>
<gene>
    <name evidence="2" type="ORF">KM029_05100</name>
</gene>
<sequence>MKIYDVIIIGGGQAGLSVAYFLKKHNLDYLILDNNAEAGGSWLKVWDSLKLFSPGIYSSLSGWMIRPPKEEYPDKNEFISYMSDYEKRYDFPIKRPVNVTSVTHDGEYYHIQTDGDNYISRTVIGCTGTAANPKIPTYEGIEKFKGEQLHSVNYKNPEQLKGKKILIVGGGNSGAQIVSELTKTNKVQWATITPPTFLPDDVDGRYLFNNATQKYRSLLKGEVNKEEYSLADIVMIDSVKDARERGVLHARRSTFSFSSDGVIWEDGTSEAFDAVIWCTGFKANLSFLSDLNIVDNGEVKTNGTRVELLKGLWLVGYGNWTGFASATIYGVGKTAKNTVEEVIEYLINLKFG</sequence>
<dbReference type="InterPro" id="IPR050982">
    <property type="entry name" value="Auxin_biosynth/cation_transpt"/>
</dbReference>
<dbReference type="Proteomes" id="UP000682802">
    <property type="component" value="Chromosome 1"/>
</dbReference>
<dbReference type="Pfam" id="PF13738">
    <property type="entry name" value="Pyr_redox_3"/>
    <property type="match status" value="1"/>
</dbReference>
<protein>
    <submittedName>
        <fullName evidence="2">NAD(P)/FAD-dependent oxidoreductase</fullName>
    </submittedName>
</protein>
<dbReference type="PANTHER" id="PTHR43539">
    <property type="entry name" value="FLAVIN-BINDING MONOOXYGENASE-LIKE PROTEIN (AFU_ORTHOLOGUE AFUA_4G09220)"/>
    <property type="match status" value="1"/>
</dbReference>
<dbReference type="Gene3D" id="3.50.50.60">
    <property type="entry name" value="FAD/NAD(P)-binding domain"/>
    <property type="match status" value="1"/>
</dbReference>
<dbReference type="PRINTS" id="PR00368">
    <property type="entry name" value="FADPNR"/>
</dbReference>
<keyword evidence="3" id="KW-1185">Reference proteome</keyword>
<dbReference type="PRINTS" id="PR00469">
    <property type="entry name" value="PNDRDTASEII"/>
</dbReference>
<dbReference type="EMBL" id="CP076128">
    <property type="protein sequence ID" value="QWG09158.1"/>
    <property type="molecule type" value="Genomic_DNA"/>
</dbReference>
<name>A0ABX8H0M4_9BACT</name>